<feature type="region of interest" description="Disordered" evidence="1">
    <location>
        <begin position="322"/>
        <end position="356"/>
    </location>
</feature>
<dbReference type="AlphaFoldDB" id="A0A3L6THY4"/>
<dbReference type="STRING" id="4540.A0A3L6THY4"/>
<evidence type="ECO:0000313" key="3">
    <source>
        <dbReference type="Proteomes" id="UP000275267"/>
    </source>
</evidence>
<dbReference type="EMBL" id="PQIB02000001">
    <property type="protein sequence ID" value="RLN39959.1"/>
    <property type="molecule type" value="Genomic_DNA"/>
</dbReference>
<evidence type="ECO:0000256" key="1">
    <source>
        <dbReference type="SAM" id="MobiDB-lite"/>
    </source>
</evidence>
<accession>A0A3L6THY4</accession>
<dbReference type="PANTHER" id="PTHR34465">
    <property type="entry name" value="CARBOXYL-TERMINAL HYDROLASE-LIKE PROTEIN, PUTATIVE (DUF627 AND DUF629)-RELATED"/>
    <property type="match status" value="1"/>
</dbReference>
<dbReference type="OrthoDB" id="679732at2759"/>
<proteinExistence type="predicted"/>
<dbReference type="PANTHER" id="PTHR34465:SF5">
    <property type="entry name" value="OS11G0598900 PROTEIN"/>
    <property type="match status" value="1"/>
</dbReference>
<keyword evidence="3" id="KW-1185">Reference proteome</keyword>
<organism evidence="2 3">
    <name type="scientific">Panicum miliaceum</name>
    <name type="common">Proso millet</name>
    <name type="synonym">Broomcorn millet</name>
    <dbReference type="NCBI Taxonomy" id="4540"/>
    <lineage>
        <taxon>Eukaryota</taxon>
        <taxon>Viridiplantae</taxon>
        <taxon>Streptophyta</taxon>
        <taxon>Embryophyta</taxon>
        <taxon>Tracheophyta</taxon>
        <taxon>Spermatophyta</taxon>
        <taxon>Magnoliopsida</taxon>
        <taxon>Liliopsida</taxon>
        <taxon>Poales</taxon>
        <taxon>Poaceae</taxon>
        <taxon>PACMAD clade</taxon>
        <taxon>Panicoideae</taxon>
        <taxon>Panicodae</taxon>
        <taxon>Paniceae</taxon>
        <taxon>Panicinae</taxon>
        <taxon>Panicum</taxon>
        <taxon>Panicum sect. Panicum</taxon>
    </lineage>
</organism>
<comment type="caution">
    <text evidence="2">The sequence shown here is derived from an EMBL/GenBank/DDBJ whole genome shotgun (WGS) entry which is preliminary data.</text>
</comment>
<evidence type="ECO:0000313" key="2">
    <source>
        <dbReference type="EMBL" id="RLN39959.1"/>
    </source>
</evidence>
<dbReference type="Proteomes" id="UP000275267">
    <property type="component" value="Unassembled WGS sequence"/>
</dbReference>
<protein>
    <submittedName>
        <fullName evidence="2">Uncharacterized protein</fullName>
    </submittedName>
</protein>
<reference evidence="3" key="1">
    <citation type="journal article" date="2019" name="Nat. Commun.">
        <title>The genome of broomcorn millet.</title>
        <authorList>
            <person name="Zou C."/>
            <person name="Miki D."/>
            <person name="Li D."/>
            <person name="Tang Q."/>
            <person name="Xiao L."/>
            <person name="Rajput S."/>
            <person name="Deng P."/>
            <person name="Jia W."/>
            <person name="Huang R."/>
            <person name="Zhang M."/>
            <person name="Sun Y."/>
            <person name="Hu J."/>
            <person name="Fu X."/>
            <person name="Schnable P.S."/>
            <person name="Li F."/>
            <person name="Zhang H."/>
            <person name="Feng B."/>
            <person name="Zhu X."/>
            <person name="Liu R."/>
            <person name="Schnable J.C."/>
            <person name="Zhu J.-K."/>
            <person name="Zhang H."/>
        </authorList>
    </citation>
    <scope>NUCLEOTIDE SEQUENCE [LARGE SCALE GENOMIC DNA]</scope>
</reference>
<feature type="compositionally biased region" description="Polar residues" evidence="1">
    <location>
        <begin position="329"/>
        <end position="342"/>
    </location>
</feature>
<gene>
    <name evidence="2" type="ORF">C2845_PM01G00430</name>
</gene>
<sequence>MKLPKRECNRALCIEEPVDPKLHDIPLGSSSGEDYSASYWLLNGNGPSRKKDDQENLLSVKVETMMDYYRGSNQPAADTINDAVIQFKRHNSWILWICPFSDSDCDGYWASNPQELIQHFLLMHFQGFSKNLKSVMDQKLKFHEKTYCDGSSPFGGVSFCQDLDQHDLFHFRDLGNMLQSVLLSSKAEPSSVQEMRTKKCREAAVILKSLEKELKTFPKLKSGAKVQKAFDSLQKLWVELLEASNLDCEVILPLISSFKWEEIKECFETDNEISSRSYRIDVSDAVFLDCLGISVENNSEPSHVNMDRQNGGERAHGLEARGFDEPVQQPISGSTVGAGTHSNHPHSADSENLSPL</sequence>
<name>A0A3L6THY4_PANMI</name>